<dbReference type="InterPro" id="IPR013534">
    <property type="entry name" value="Starch_synth_cat_dom"/>
</dbReference>
<dbReference type="EC" id="2.4.1.21" evidence="2"/>
<dbReference type="Pfam" id="PF00534">
    <property type="entry name" value="Glycos_transf_1"/>
    <property type="match status" value="1"/>
</dbReference>
<keyword evidence="3" id="KW-0328">Glycosyltransferase</keyword>
<feature type="domain" description="Glycosyl transferase family 1" evidence="5">
    <location>
        <begin position="249"/>
        <end position="397"/>
    </location>
</feature>
<comment type="caution">
    <text evidence="7">The sequence shown here is derived from an EMBL/GenBank/DDBJ whole genome shotgun (WGS) entry which is preliminary data.</text>
</comment>
<dbReference type="GO" id="GO:0009011">
    <property type="term" value="F:alpha-1,4-glucan glucosyltransferase (ADP-glucose donor) activity"/>
    <property type="evidence" value="ECO:0007669"/>
    <property type="project" value="UniProtKB-EC"/>
</dbReference>
<dbReference type="Proteomes" id="UP000004892">
    <property type="component" value="Unassembled WGS sequence"/>
</dbReference>
<dbReference type="GeneID" id="98067937"/>
<evidence type="ECO:0000259" key="5">
    <source>
        <dbReference type="Pfam" id="PF00534"/>
    </source>
</evidence>
<dbReference type="Pfam" id="PF08323">
    <property type="entry name" value="Glyco_transf_5"/>
    <property type="match status" value="1"/>
</dbReference>
<dbReference type="PATRIC" id="fig|742817.3.peg.286"/>
<feature type="domain" description="Starch synthase catalytic" evidence="6">
    <location>
        <begin position="4"/>
        <end position="217"/>
    </location>
</feature>
<dbReference type="SUPFAM" id="SSF53756">
    <property type="entry name" value="UDP-Glycosyltransferase/glycogen phosphorylase"/>
    <property type="match status" value="1"/>
</dbReference>
<evidence type="ECO:0000259" key="6">
    <source>
        <dbReference type="Pfam" id="PF08323"/>
    </source>
</evidence>
<reference evidence="7 8" key="1">
    <citation type="submission" date="2012-01" db="EMBL/GenBank/DDBJ databases">
        <title>The Genome Sequence of Odoribacter laneus YIT 12061.</title>
        <authorList>
            <consortium name="The Broad Institute Genome Sequencing Platform"/>
            <person name="Earl A."/>
            <person name="Ward D."/>
            <person name="Feldgarden M."/>
            <person name="Gevers D."/>
            <person name="Morotomi M."/>
            <person name="Young S.K."/>
            <person name="Zeng Q."/>
            <person name="Gargeya S."/>
            <person name="Fitzgerald M."/>
            <person name="Haas B."/>
            <person name="Abouelleil A."/>
            <person name="Alvarado L."/>
            <person name="Arachchi H.M."/>
            <person name="Berlin A."/>
            <person name="Chapman S.B."/>
            <person name="Gearin G."/>
            <person name="Goldberg J."/>
            <person name="Griggs A."/>
            <person name="Gujja S."/>
            <person name="Hansen M."/>
            <person name="Heiman D."/>
            <person name="Howarth C."/>
            <person name="Larimer J."/>
            <person name="Lui A."/>
            <person name="MacDonald P.J.P."/>
            <person name="McCowen C."/>
            <person name="Montmayeur A."/>
            <person name="Murphy C."/>
            <person name="Neiman D."/>
            <person name="Pearson M."/>
            <person name="Priest M."/>
            <person name="Roberts A."/>
            <person name="Saif S."/>
            <person name="Shea T."/>
            <person name="Sisk P."/>
            <person name="Stolte C."/>
            <person name="Sykes S."/>
            <person name="Wortman J."/>
            <person name="Nusbaum C."/>
            <person name="Birren B."/>
        </authorList>
    </citation>
    <scope>NUCLEOTIDE SEQUENCE [LARGE SCALE GENOMIC DNA]</scope>
    <source>
        <strain evidence="7 8">YIT 12061</strain>
    </source>
</reference>
<dbReference type="HOGENOM" id="CLU_009583_2_3_10"/>
<dbReference type="EMBL" id="ADMC01000002">
    <property type="protein sequence ID" value="EHP50949.1"/>
    <property type="molecule type" value="Genomic_DNA"/>
</dbReference>
<organism evidence="7 8">
    <name type="scientific">Odoribacter laneus YIT 12061</name>
    <dbReference type="NCBI Taxonomy" id="742817"/>
    <lineage>
        <taxon>Bacteria</taxon>
        <taxon>Pseudomonadati</taxon>
        <taxon>Bacteroidota</taxon>
        <taxon>Bacteroidia</taxon>
        <taxon>Bacteroidales</taxon>
        <taxon>Odoribacteraceae</taxon>
        <taxon>Odoribacter</taxon>
    </lineage>
</organism>
<evidence type="ECO:0000256" key="2">
    <source>
        <dbReference type="ARBA" id="ARBA00012588"/>
    </source>
</evidence>
<evidence type="ECO:0000313" key="8">
    <source>
        <dbReference type="Proteomes" id="UP000004892"/>
    </source>
</evidence>
<dbReference type="CDD" id="cd03801">
    <property type="entry name" value="GT4_PimA-like"/>
    <property type="match status" value="1"/>
</dbReference>
<dbReference type="PANTHER" id="PTHR45947">
    <property type="entry name" value="SULFOQUINOVOSYL TRANSFERASE SQD2"/>
    <property type="match status" value="1"/>
</dbReference>
<protein>
    <recommendedName>
        <fullName evidence="2">starch synthase</fullName>
        <ecNumber evidence="2">2.4.1.21</ecNumber>
    </recommendedName>
</protein>
<dbReference type="STRING" id="742817.HMPREF9449_00276"/>
<dbReference type="PANTHER" id="PTHR45947:SF3">
    <property type="entry name" value="SULFOQUINOVOSYL TRANSFERASE SQD2"/>
    <property type="match status" value="1"/>
</dbReference>
<dbReference type="Gene3D" id="3.40.50.2000">
    <property type="entry name" value="Glycogen Phosphorylase B"/>
    <property type="match status" value="2"/>
</dbReference>
<evidence type="ECO:0000256" key="1">
    <source>
        <dbReference type="ARBA" id="ARBA00001478"/>
    </source>
</evidence>
<accession>H1DDE0</accession>
<keyword evidence="8" id="KW-1185">Reference proteome</keyword>
<dbReference type="PROSITE" id="PS51257">
    <property type="entry name" value="PROKAR_LIPOPROTEIN"/>
    <property type="match status" value="1"/>
</dbReference>
<sequence length="429" mass="48043">MKTRVLMFGWEFPPHIAGGLGTACLGLTKGLAKQGVEVLFVMPKASGDEDQSAAKIINASDVEALFDVVDVEEYWKNINFMEIGSNLIPYMDPEHFEKEVNERVKTGQREERIGFKNKYTFSGKYGANLMEEVARYAIVAATIARQQKFDVIHAHDWLTYAAGIAAKKVSGKPLVIHVHATEFDRSGENVNQLVYDLERQGMLAADRVITVSNLTRNIVINRYGIDSAKVVTVHNAVDFQSYKDMDVEKGVKEKVVTFLGRITYQKGPEYFIEAANKVLKAYPNVRFVMAGSGDLMNRSIRRVAKLRIATHFHFTGFLKGQDVQKMFAQSDVYVMPSVSEPFGISPLEAMRSGVPTIISKQSGVAEVLKHALKVDFWDVDALADAIYGLLKYPALSRMAGRCGLEEVNTLKWENAAYLLKHIYEEVKQN</sequence>
<evidence type="ECO:0000256" key="4">
    <source>
        <dbReference type="ARBA" id="ARBA00022679"/>
    </source>
</evidence>
<keyword evidence="4" id="KW-0808">Transferase</keyword>
<dbReference type="AlphaFoldDB" id="H1DDE0"/>
<evidence type="ECO:0000313" key="7">
    <source>
        <dbReference type="EMBL" id="EHP50949.1"/>
    </source>
</evidence>
<dbReference type="InterPro" id="IPR050194">
    <property type="entry name" value="Glycosyltransferase_grp1"/>
</dbReference>
<evidence type="ECO:0000256" key="3">
    <source>
        <dbReference type="ARBA" id="ARBA00022676"/>
    </source>
</evidence>
<dbReference type="RefSeq" id="WP_009135430.1">
    <property type="nucleotide sequence ID" value="NZ_JH594596.1"/>
</dbReference>
<dbReference type="eggNOG" id="COG0297">
    <property type="taxonomic scope" value="Bacteria"/>
</dbReference>
<gene>
    <name evidence="7" type="ORF">HMPREF9449_00276</name>
</gene>
<proteinExistence type="predicted"/>
<dbReference type="InterPro" id="IPR001296">
    <property type="entry name" value="Glyco_trans_1"/>
</dbReference>
<name>H1DDE0_9BACT</name>
<comment type="catalytic activity">
    <reaction evidence="1">
        <text>[(1-&gt;4)-alpha-D-glucosyl](n) + ADP-alpha-D-glucose = [(1-&gt;4)-alpha-D-glucosyl](n+1) + ADP + H(+)</text>
        <dbReference type="Rhea" id="RHEA:18189"/>
        <dbReference type="Rhea" id="RHEA-COMP:9584"/>
        <dbReference type="Rhea" id="RHEA-COMP:9587"/>
        <dbReference type="ChEBI" id="CHEBI:15378"/>
        <dbReference type="ChEBI" id="CHEBI:15444"/>
        <dbReference type="ChEBI" id="CHEBI:57498"/>
        <dbReference type="ChEBI" id="CHEBI:456216"/>
        <dbReference type="EC" id="2.4.1.21"/>
    </reaction>
</comment>